<sequence length="65" mass="7623">MVMNLFWIWIWHGTIQSARNHSEEKLFSKQLARSYAQMEVKPYDLLPQTSILTNCVRLLVGLDSN</sequence>
<accession>A0A2T8KX25</accession>
<keyword evidence="1" id="KW-0732">Signal</keyword>
<dbReference type="Gramene" id="PVH66679">
    <property type="protein sequence ID" value="PVH66679"/>
    <property type="gene ID" value="PAHAL_1G313700"/>
</dbReference>
<feature type="chain" id="PRO_5015471084" evidence="1">
    <location>
        <begin position="18"/>
        <end position="65"/>
    </location>
</feature>
<dbReference type="AlphaFoldDB" id="A0A2T8KX25"/>
<evidence type="ECO:0000313" key="2">
    <source>
        <dbReference type="EMBL" id="PVH66679.1"/>
    </source>
</evidence>
<gene>
    <name evidence="2" type="ORF">PAHAL_1G313700</name>
</gene>
<reference evidence="2" key="1">
    <citation type="submission" date="2018-04" db="EMBL/GenBank/DDBJ databases">
        <title>WGS assembly of Panicum hallii.</title>
        <authorList>
            <person name="Lovell J."/>
            <person name="Jenkins J."/>
            <person name="Lowry D."/>
            <person name="Mamidi S."/>
            <person name="Sreedasyam A."/>
            <person name="Weng X."/>
            <person name="Barry K."/>
            <person name="Bonette J."/>
            <person name="Campitelli B."/>
            <person name="Daum C."/>
            <person name="Gordon S."/>
            <person name="Gould B."/>
            <person name="Lipzen A."/>
            <person name="Macqueen A."/>
            <person name="Palacio-Mejia J."/>
            <person name="Plott C."/>
            <person name="Shakirov E."/>
            <person name="Shu S."/>
            <person name="Yoshinaga Y."/>
            <person name="Zane M."/>
            <person name="Rokhsar D."/>
            <person name="Grimwood J."/>
            <person name="Schmutz J."/>
            <person name="Juenger T."/>
        </authorList>
    </citation>
    <scope>NUCLEOTIDE SEQUENCE [LARGE SCALE GENOMIC DNA]</scope>
    <source>
        <strain evidence="2">FIL2</strain>
    </source>
</reference>
<dbReference type="Proteomes" id="UP000243499">
    <property type="component" value="Chromosome 1"/>
</dbReference>
<name>A0A2T8KX25_9POAL</name>
<organism evidence="2">
    <name type="scientific">Panicum hallii</name>
    <dbReference type="NCBI Taxonomy" id="206008"/>
    <lineage>
        <taxon>Eukaryota</taxon>
        <taxon>Viridiplantae</taxon>
        <taxon>Streptophyta</taxon>
        <taxon>Embryophyta</taxon>
        <taxon>Tracheophyta</taxon>
        <taxon>Spermatophyta</taxon>
        <taxon>Magnoliopsida</taxon>
        <taxon>Liliopsida</taxon>
        <taxon>Poales</taxon>
        <taxon>Poaceae</taxon>
        <taxon>PACMAD clade</taxon>
        <taxon>Panicoideae</taxon>
        <taxon>Panicodae</taxon>
        <taxon>Paniceae</taxon>
        <taxon>Panicinae</taxon>
        <taxon>Panicum</taxon>
        <taxon>Panicum sect. Panicum</taxon>
    </lineage>
</organism>
<dbReference type="EMBL" id="CM008046">
    <property type="protein sequence ID" value="PVH66679.1"/>
    <property type="molecule type" value="Genomic_DNA"/>
</dbReference>
<proteinExistence type="predicted"/>
<protein>
    <submittedName>
        <fullName evidence="2">Uncharacterized protein</fullName>
    </submittedName>
</protein>
<evidence type="ECO:0000256" key="1">
    <source>
        <dbReference type="SAM" id="SignalP"/>
    </source>
</evidence>
<feature type="signal peptide" evidence="1">
    <location>
        <begin position="1"/>
        <end position="17"/>
    </location>
</feature>